<sequence length="287" mass="31236">MAITQAHSEINAIKKPLATDYVSEFDITKEFMPAYHKRLANIYGKQSVVGFLEQQKQESGFAADSFTILEEARLYSSYSSVANSGGTSDTFTGMTAHTIRVGELIRVTATGKVAQVGLVTSVASTTVTAKCYNASAWDVHATLNYVYAFGSEFPKASSVGMVEQVKEQFKTYLYKPTIQRDSNAVSGSELADIGWINTPQGLVWFWYGEAKARLRFTDRTDLVGMLAITAESGSGAIGETGIFGTQGMFNAIEVRGITSAEPVDSKANFRALCKLYDAEGKIRDNLD</sequence>
<proteinExistence type="predicted"/>
<comment type="caution">
    <text evidence="1">The sequence shown here is derived from an EMBL/GenBank/DDBJ whole genome shotgun (WGS) entry which is preliminary data.</text>
</comment>
<name>A0A0F9A9J9_9ZZZZ</name>
<organism evidence="1">
    <name type="scientific">marine sediment metagenome</name>
    <dbReference type="NCBI Taxonomy" id="412755"/>
    <lineage>
        <taxon>unclassified sequences</taxon>
        <taxon>metagenomes</taxon>
        <taxon>ecological metagenomes</taxon>
    </lineage>
</organism>
<feature type="non-terminal residue" evidence="1">
    <location>
        <position position="287"/>
    </location>
</feature>
<protein>
    <submittedName>
        <fullName evidence="1">Uncharacterized protein</fullName>
    </submittedName>
</protein>
<dbReference type="EMBL" id="LAZR01058926">
    <property type="protein sequence ID" value="KKK68881.1"/>
    <property type="molecule type" value="Genomic_DNA"/>
</dbReference>
<reference evidence="1" key="1">
    <citation type="journal article" date="2015" name="Nature">
        <title>Complex archaea that bridge the gap between prokaryotes and eukaryotes.</title>
        <authorList>
            <person name="Spang A."/>
            <person name="Saw J.H."/>
            <person name="Jorgensen S.L."/>
            <person name="Zaremba-Niedzwiedzka K."/>
            <person name="Martijn J."/>
            <person name="Lind A.E."/>
            <person name="van Eijk R."/>
            <person name="Schleper C."/>
            <person name="Guy L."/>
            <person name="Ettema T.J."/>
        </authorList>
    </citation>
    <scope>NUCLEOTIDE SEQUENCE</scope>
</reference>
<gene>
    <name evidence="1" type="ORF">LCGC14_2939620</name>
</gene>
<evidence type="ECO:0000313" key="1">
    <source>
        <dbReference type="EMBL" id="KKK68881.1"/>
    </source>
</evidence>
<accession>A0A0F9A9J9</accession>
<dbReference type="AlphaFoldDB" id="A0A0F9A9J9"/>